<dbReference type="Proteomes" id="UP000735302">
    <property type="component" value="Unassembled WGS sequence"/>
</dbReference>
<sequence length="88" mass="10266">MKCARRFHRKHRSHVSSMAVNKDGFLPRLWLKWASQTSGEGLEIPDASLVTPDHSDPAQLDDPTYTTLGYHHHHHHNHPEHFLVPFLW</sequence>
<protein>
    <submittedName>
        <fullName evidence="2">Uncharacterized protein</fullName>
    </submittedName>
</protein>
<evidence type="ECO:0000313" key="3">
    <source>
        <dbReference type="Proteomes" id="UP000735302"/>
    </source>
</evidence>
<reference evidence="2 3" key="1">
    <citation type="journal article" date="2021" name="Elife">
        <title>Chloroplast acquisition without the gene transfer in kleptoplastic sea slugs, Plakobranchus ocellatus.</title>
        <authorList>
            <person name="Maeda T."/>
            <person name="Takahashi S."/>
            <person name="Yoshida T."/>
            <person name="Shimamura S."/>
            <person name="Takaki Y."/>
            <person name="Nagai Y."/>
            <person name="Toyoda A."/>
            <person name="Suzuki Y."/>
            <person name="Arimoto A."/>
            <person name="Ishii H."/>
            <person name="Satoh N."/>
            <person name="Nishiyama T."/>
            <person name="Hasebe M."/>
            <person name="Maruyama T."/>
            <person name="Minagawa J."/>
            <person name="Obokata J."/>
            <person name="Shigenobu S."/>
        </authorList>
    </citation>
    <scope>NUCLEOTIDE SEQUENCE [LARGE SCALE GENOMIC DNA]</scope>
</reference>
<proteinExistence type="predicted"/>
<keyword evidence="3" id="KW-1185">Reference proteome</keyword>
<evidence type="ECO:0000313" key="2">
    <source>
        <dbReference type="EMBL" id="GFN87098.1"/>
    </source>
</evidence>
<comment type="caution">
    <text evidence="2">The sequence shown here is derived from an EMBL/GenBank/DDBJ whole genome shotgun (WGS) entry which is preliminary data.</text>
</comment>
<accession>A0AAV3YZA3</accession>
<name>A0AAV3YZA3_9GAST</name>
<dbReference type="EMBL" id="BLXT01001660">
    <property type="protein sequence ID" value="GFN87098.1"/>
    <property type="molecule type" value="Genomic_DNA"/>
</dbReference>
<evidence type="ECO:0000256" key="1">
    <source>
        <dbReference type="SAM" id="MobiDB-lite"/>
    </source>
</evidence>
<feature type="region of interest" description="Disordered" evidence="1">
    <location>
        <begin position="44"/>
        <end position="63"/>
    </location>
</feature>
<dbReference type="AlphaFoldDB" id="A0AAV3YZA3"/>
<organism evidence="2 3">
    <name type="scientific">Plakobranchus ocellatus</name>
    <dbReference type="NCBI Taxonomy" id="259542"/>
    <lineage>
        <taxon>Eukaryota</taxon>
        <taxon>Metazoa</taxon>
        <taxon>Spiralia</taxon>
        <taxon>Lophotrochozoa</taxon>
        <taxon>Mollusca</taxon>
        <taxon>Gastropoda</taxon>
        <taxon>Heterobranchia</taxon>
        <taxon>Euthyneura</taxon>
        <taxon>Panpulmonata</taxon>
        <taxon>Sacoglossa</taxon>
        <taxon>Placobranchoidea</taxon>
        <taxon>Plakobranchidae</taxon>
        <taxon>Plakobranchus</taxon>
    </lineage>
</organism>
<gene>
    <name evidence="2" type="ORF">PoB_001360400</name>
</gene>